<dbReference type="InterPro" id="IPR013587">
    <property type="entry name" value="Nitrate/nitrite_sensing"/>
</dbReference>
<reference evidence="3" key="1">
    <citation type="journal article" date="2021" name="ISME J.">
        <title>Fine-scale metabolic discontinuity in a stratified prokaryote microbiome of a Red Sea deep halocline.</title>
        <authorList>
            <person name="Michoud G."/>
            <person name="Ngugi D.K."/>
            <person name="Barozzi A."/>
            <person name="Merlino G."/>
            <person name="Calleja M.L."/>
            <person name="Delgado-Huertas A."/>
            <person name="Moran X.A.G."/>
            <person name="Daffonchio D."/>
        </authorList>
    </citation>
    <scope>NUCLEOTIDE SEQUENCE</scope>
    <source>
        <strain evidence="3">SuakinDeep_MAG55_1</strain>
    </source>
</reference>
<keyword evidence="1" id="KW-0472">Membrane</keyword>
<organism evidence="3 4">
    <name type="scientific">Candidatus Scalindua arabica</name>
    <dbReference type="NCBI Taxonomy" id="1127984"/>
    <lineage>
        <taxon>Bacteria</taxon>
        <taxon>Pseudomonadati</taxon>
        <taxon>Planctomycetota</taxon>
        <taxon>Candidatus Brocadiia</taxon>
        <taxon>Candidatus Brocadiales</taxon>
        <taxon>Candidatus Scalinduaceae</taxon>
        <taxon>Candidatus Scalindua</taxon>
    </lineage>
</organism>
<gene>
    <name evidence="3" type="ORF">MAG551_00308</name>
</gene>
<dbReference type="EMBL" id="JAANXD010000018">
    <property type="protein sequence ID" value="MBS1257269.1"/>
    <property type="molecule type" value="Genomic_DNA"/>
</dbReference>
<comment type="caution">
    <text evidence="3">The sequence shown here is derived from an EMBL/GenBank/DDBJ whole genome shotgun (WGS) entry which is preliminary data.</text>
</comment>
<feature type="domain" description="Nitrate/nitrite sensing protein" evidence="2">
    <location>
        <begin position="69"/>
        <end position="156"/>
    </location>
</feature>
<proteinExistence type="predicted"/>
<feature type="transmembrane region" description="Helical" evidence="1">
    <location>
        <begin position="25"/>
        <end position="45"/>
    </location>
</feature>
<protein>
    <recommendedName>
        <fullName evidence="2">Nitrate/nitrite sensing protein domain-containing protein</fullName>
    </recommendedName>
</protein>
<dbReference type="AlphaFoldDB" id="A0A941VZ19"/>
<keyword evidence="1" id="KW-0812">Transmembrane</keyword>
<dbReference type="Proteomes" id="UP000722750">
    <property type="component" value="Unassembled WGS sequence"/>
</dbReference>
<evidence type="ECO:0000256" key="1">
    <source>
        <dbReference type="SAM" id="Phobius"/>
    </source>
</evidence>
<evidence type="ECO:0000313" key="4">
    <source>
        <dbReference type="Proteomes" id="UP000722750"/>
    </source>
</evidence>
<sequence>MKAEGLHTKQKDHKRSSGWGLKKQLIILALIPALIVGGFMSILLLHEFEAKKHTDQIRNIADYMVAASQVVHQLQRERVASVGYISSNGDRMTGMMEKQRRLTDKYFSVLNNDIKSLDIKNLGYKFARRANTSSRSFWKLPSIRKKISSLSISKDESNKSKEPLKNI</sequence>
<dbReference type="Pfam" id="PF08376">
    <property type="entry name" value="NIT"/>
    <property type="match status" value="1"/>
</dbReference>
<accession>A0A941VZ19</accession>
<keyword evidence="1" id="KW-1133">Transmembrane helix</keyword>
<evidence type="ECO:0000259" key="2">
    <source>
        <dbReference type="Pfam" id="PF08376"/>
    </source>
</evidence>
<evidence type="ECO:0000313" key="3">
    <source>
        <dbReference type="EMBL" id="MBS1257269.1"/>
    </source>
</evidence>
<name>A0A941VZ19_9BACT</name>